<evidence type="ECO:0000313" key="4">
    <source>
        <dbReference type="Proteomes" id="UP001165074"/>
    </source>
</evidence>
<evidence type="ECO:0000256" key="2">
    <source>
        <dbReference type="ARBA" id="ARBA00023002"/>
    </source>
</evidence>
<dbReference type="AlphaFoldDB" id="A0A9W6S861"/>
<evidence type="ECO:0000256" key="1">
    <source>
        <dbReference type="ARBA" id="ARBA00006484"/>
    </source>
</evidence>
<proteinExistence type="inferred from homology"/>
<evidence type="ECO:0000313" key="3">
    <source>
        <dbReference type="EMBL" id="GLY88858.1"/>
    </source>
</evidence>
<comment type="similarity">
    <text evidence="1">Belongs to the short-chain dehydrogenases/reductases (SDR) family.</text>
</comment>
<dbReference type="Gene3D" id="3.40.50.720">
    <property type="entry name" value="NAD(P)-binding Rossmann-like Domain"/>
    <property type="match status" value="1"/>
</dbReference>
<dbReference type="InterPro" id="IPR002347">
    <property type="entry name" value="SDR_fam"/>
</dbReference>
<protein>
    <submittedName>
        <fullName evidence="3">Short chain dehydrogenase</fullName>
    </submittedName>
</protein>
<dbReference type="PANTHER" id="PTHR24321:SF8">
    <property type="entry name" value="ESTRADIOL 17-BETA-DEHYDROGENASE 8-RELATED"/>
    <property type="match status" value="1"/>
</dbReference>
<comment type="caution">
    <text evidence="3">The sequence shown here is derived from an EMBL/GenBank/DDBJ whole genome shotgun (WGS) entry which is preliminary data.</text>
</comment>
<dbReference type="GO" id="GO:0016491">
    <property type="term" value="F:oxidoreductase activity"/>
    <property type="evidence" value="ECO:0007669"/>
    <property type="project" value="UniProtKB-KW"/>
</dbReference>
<dbReference type="EMBL" id="BSTK01000011">
    <property type="protein sequence ID" value="GLY88858.1"/>
    <property type="molecule type" value="Genomic_DNA"/>
</dbReference>
<gene>
    <name evidence="3" type="ORF">Airi02_067870</name>
</gene>
<dbReference type="Proteomes" id="UP001165074">
    <property type="component" value="Unassembled WGS sequence"/>
</dbReference>
<name>A0A9W6S861_9ACTN</name>
<keyword evidence="2" id="KW-0560">Oxidoreductase</keyword>
<dbReference type="RefSeq" id="WP_285578760.1">
    <property type="nucleotide sequence ID" value="NZ_BSTK01000011.1"/>
</dbReference>
<reference evidence="3" key="1">
    <citation type="submission" date="2023-03" db="EMBL/GenBank/DDBJ databases">
        <title>Actinoallomurus iriomotensis NBRC 103684.</title>
        <authorList>
            <person name="Ichikawa N."/>
            <person name="Sato H."/>
            <person name="Tonouchi N."/>
        </authorList>
    </citation>
    <scope>NUCLEOTIDE SEQUENCE</scope>
    <source>
        <strain evidence="3">NBRC 103684</strain>
    </source>
</reference>
<dbReference type="SUPFAM" id="SSF51735">
    <property type="entry name" value="NAD(P)-binding Rossmann-fold domains"/>
    <property type="match status" value="1"/>
</dbReference>
<keyword evidence="4" id="KW-1185">Reference proteome</keyword>
<dbReference type="FunFam" id="3.40.50.720:FF:000084">
    <property type="entry name" value="Short-chain dehydrogenase reductase"/>
    <property type="match status" value="1"/>
</dbReference>
<dbReference type="NCBIfam" id="NF005559">
    <property type="entry name" value="PRK07231.1"/>
    <property type="match status" value="1"/>
</dbReference>
<dbReference type="Pfam" id="PF13561">
    <property type="entry name" value="adh_short_C2"/>
    <property type="match status" value="1"/>
</dbReference>
<dbReference type="CDD" id="cd05233">
    <property type="entry name" value="SDR_c"/>
    <property type="match status" value="1"/>
</dbReference>
<organism evidence="3 4">
    <name type="scientific">Actinoallomurus iriomotensis</name>
    <dbReference type="NCBI Taxonomy" id="478107"/>
    <lineage>
        <taxon>Bacteria</taxon>
        <taxon>Bacillati</taxon>
        <taxon>Actinomycetota</taxon>
        <taxon>Actinomycetes</taxon>
        <taxon>Streptosporangiales</taxon>
        <taxon>Thermomonosporaceae</taxon>
        <taxon>Actinoallomurus</taxon>
    </lineage>
</organism>
<dbReference type="PRINTS" id="PR00081">
    <property type="entry name" value="GDHRDH"/>
</dbReference>
<dbReference type="InterPro" id="IPR036291">
    <property type="entry name" value="NAD(P)-bd_dom_sf"/>
</dbReference>
<dbReference type="PRINTS" id="PR00080">
    <property type="entry name" value="SDRFAMILY"/>
</dbReference>
<sequence length="252" mass="25970">MSRFTGRTVVVTGAASGIGAETAAMFAAEGATVVVADIDADGAARTVAGIESTGGRASAVTTDVSDAGSVERLMATAVERTGRLDVLHNNAFWAPLYTPLADTTIEQWRRTIDVTLTGVFLGCKYALPHMVAAGSGLIVNTASVAAFTVNPAYAAYMAAKGGVVALTKSVAYDYGPKGVRCNAVAPGLVEGTAATRPVFENPERVEWLMRKVALGRPGRPSDIARAVLFLASDDASYITGDTVVVDGGRLIG</sequence>
<accession>A0A9W6S861</accession>
<dbReference type="PANTHER" id="PTHR24321">
    <property type="entry name" value="DEHYDROGENASES, SHORT CHAIN"/>
    <property type="match status" value="1"/>
</dbReference>